<feature type="region of interest" description="Disordered" evidence="1">
    <location>
        <begin position="26"/>
        <end position="57"/>
    </location>
</feature>
<gene>
    <name evidence="4" type="ORF">C8D99_102249</name>
</gene>
<keyword evidence="2" id="KW-0812">Transmembrane</keyword>
<dbReference type="InterPro" id="IPR026870">
    <property type="entry name" value="Zinc_ribbon_dom"/>
</dbReference>
<keyword evidence="5" id="KW-1185">Reference proteome</keyword>
<accession>A0A4R8ME62</accession>
<proteinExistence type="predicted"/>
<protein>
    <submittedName>
        <fullName evidence="4">Zinc ribbon protein</fullName>
    </submittedName>
</protein>
<dbReference type="EMBL" id="SORI01000002">
    <property type="protein sequence ID" value="TDY63268.1"/>
    <property type="molecule type" value="Genomic_DNA"/>
</dbReference>
<evidence type="ECO:0000259" key="3">
    <source>
        <dbReference type="Pfam" id="PF13240"/>
    </source>
</evidence>
<dbReference type="AlphaFoldDB" id="A0A4R8ME62"/>
<evidence type="ECO:0000313" key="5">
    <source>
        <dbReference type="Proteomes" id="UP000295066"/>
    </source>
</evidence>
<evidence type="ECO:0000256" key="1">
    <source>
        <dbReference type="SAM" id="MobiDB-lite"/>
    </source>
</evidence>
<evidence type="ECO:0000256" key="2">
    <source>
        <dbReference type="SAM" id="Phobius"/>
    </source>
</evidence>
<feature type="transmembrane region" description="Helical" evidence="2">
    <location>
        <begin position="143"/>
        <end position="164"/>
    </location>
</feature>
<reference evidence="4 5" key="1">
    <citation type="submission" date="2019-03" db="EMBL/GenBank/DDBJ databases">
        <title>Genomic Encyclopedia of Type Strains, Phase IV (KMG-IV): sequencing the most valuable type-strain genomes for metagenomic binning, comparative biology and taxonomic classification.</title>
        <authorList>
            <person name="Goeker M."/>
        </authorList>
    </citation>
    <scope>NUCLEOTIDE SEQUENCE [LARGE SCALE GENOMIC DNA]</scope>
    <source>
        <strain evidence="4 5">DSM 25964</strain>
    </source>
</reference>
<keyword evidence="2" id="KW-1133">Transmembrane helix</keyword>
<feature type="compositionally biased region" description="Basic and acidic residues" evidence="1">
    <location>
        <begin position="39"/>
        <end position="52"/>
    </location>
</feature>
<dbReference type="Pfam" id="PF13240">
    <property type="entry name" value="Zn_Ribbon_1"/>
    <property type="match status" value="1"/>
</dbReference>
<dbReference type="Proteomes" id="UP000295066">
    <property type="component" value="Unassembled WGS sequence"/>
</dbReference>
<evidence type="ECO:0000313" key="4">
    <source>
        <dbReference type="EMBL" id="TDY63268.1"/>
    </source>
</evidence>
<feature type="transmembrane region" description="Helical" evidence="2">
    <location>
        <begin position="104"/>
        <end position="123"/>
    </location>
</feature>
<name>A0A4R8ME62_9BACT</name>
<feature type="domain" description="Zinc-ribbon" evidence="3">
    <location>
        <begin position="4"/>
        <end position="24"/>
    </location>
</feature>
<keyword evidence="2" id="KW-0472">Membrane</keyword>
<comment type="caution">
    <text evidence="4">The sequence shown here is derived from an EMBL/GenBank/DDBJ whole genome shotgun (WGS) entry which is preliminary data.</text>
</comment>
<organism evidence="4 5">
    <name type="scientific">Aminivibrio pyruvatiphilus</name>
    <dbReference type="NCBI Taxonomy" id="1005740"/>
    <lineage>
        <taxon>Bacteria</taxon>
        <taxon>Thermotogati</taxon>
        <taxon>Synergistota</taxon>
        <taxon>Synergistia</taxon>
        <taxon>Synergistales</taxon>
        <taxon>Aminobacteriaceae</taxon>
        <taxon>Aminivibrio</taxon>
    </lineage>
</organism>
<feature type="transmembrane region" description="Helical" evidence="2">
    <location>
        <begin position="68"/>
        <end position="88"/>
    </location>
</feature>
<sequence length="212" mass="23503">MKNCPGCGASLQEGASFCEYCGAQVKTDPPVPSSSPKKSPKDEESGMRHLREGAPSGPRVALRTVSPVFMLLLSFLTFLFYPVLWVFLRRKAFDSMVPEKKLGLVLPLAFLAATVLFVAAGNIEKLPELAVTLTFEEKEALSGWSFLAWFASMTMVSFRMRTILRKFASRTDGSPLAANLVARSSAMTFFFQFLYIQQHINMLVESGLADRE</sequence>
<dbReference type="RefSeq" id="WP_133956264.1">
    <property type="nucleotide sequence ID" value="NZ_SORI01000002.1"/>
</dbReference>
<dbReference type="OrthoDB" id="7060663at2"/>